<dbReference type="InterPro" id="IPR021269">
    <property type="entry name" value="DUF2848"/>
</dbReference>
<dbReference type="SUPFAM" id="SSF56529">
    <property type="entry name" value="FAH"/>
    <property type="match status" value="1"/>
</dbReference>
<dbReference type="EMBL" id="JAABNT010000006">
    <property type="protein sequence ID" value="NEK22959.1"/>
    <property type="molecule type" value="Genomic_DNA"/>
</dbReference>
<dbReference type="Gene3D" id="3.90.850.10">
    <property type="entry name" value="Fumarylacetoacetase-like, C-terminal domain"/>
    <property type="match status" value="1"/>
</dbReference>
<protein>
    <submittedName>
        <fullName evidence="1">DUF2848 domain-containing protein</fullName>
    </submittedName>
</protein>
<dbReference type="AlphaFoldDB" id="A0A6P0C9S7"/>
<comment type="caution">
    <text evidence="1">The sequence shown here is derived from an EMBL/GenBank/DDBJ whole genome shotgun (WGS) entry which is preliminary data.</text>
</comment>
<proteinExistence type="predicted"/>
<dbReference type="InterPro" id="IPR036663">
    <property type="entry name" value="Fumarylacetoacetase_C_sf"/>
</dbReference>
<reference evidence="1 2" key="1">
    <citation type="submission" date="2020-01" db="EMBL/GenBank/DDBJ databases">
        <title>Sulfitobacter sediminilitoris sp. nov., isolated from a tidal flat.</title>
        <authorList>
            <person name="Park S."/>
            <person name="Yoon J.-H."/>
        </authorList>
    </citation>
    <scope>NUCLEOTIDE SEQUENCE [LARGE SCALE GENOMIC DNA]</scope>
    <source>
        <strain evidence="1 2">JBTF-M27</strain>
    </source>
</reference>
<dbReference type="Pfam" id="PF11010">
    <property type="entry name" value="DUF2848"/>
    <property type="match status" value="1"/>
</dbReference>
<dbReference type="RefSeq" id="WP_164353893.1">
    <property type="nucleotide sequence ID" value="NZ_JAABNT010000006.1"/>
</dbReference>
<gene>
    <name evidence="1" type="ORF">GV827_11155</name>
</gene>
<name>A0A6P0C9S7_9RHOB</name>
<sequence>MPHTLDLILDDGREETRLTFTPQRFIVAGWTGRDKVAMEHHMAELEAIGIKRPTSTPVFYRNSVTRLTTTDLLQTPGPGSSGEVEFVLFNIDGAIWVGVGSDHTDRDVEAYNITVSKQMCDKPICKRLWPLDSLSDNWDTLKVESRAVIDDAEVVYQQGTVAAMLAPLHLIAAFEAETGTSFGPGDVMMGGTLTAIGGVRAAARFSFSLTDPQTGARLAHGYDVEVLENVG</sequence>
<evidence type="ECO:0000313" key="2">
    <source>
        <dbReference type="Proteomes" id="UP000468591"/>
    </source>
</evidence>
<evidence type="ECO:0000313" key="1">
    <source>
        <dbReference type="EMBL" id="NEK22959.1"/>
    </source>
</evidence>
<organism evidence="1 2">
    <name type="scientific">Sulfitobacter sediminilitoris</name>
    <dbReference type="NCBI Taxonomy" id="2698830"/>
    <lineage>
        <taxon>Bacteria</taxon>
        <taxon>Pseudomonadati</taxon>
        <taxon>Pseudomonadota</taxon>
        <taxon>Alphaproteobacteria</taxon>
        <taxon>Rhodobacterales</taxon>
        <taxon>Roseobacteraceae</taxon>
        <taxon>Sulfitobacter</taxon>
    </lineage>
</organism>
<dbReference type="GO" id="GO:0003824">
    <property type="term" value="F:catalytic activity"/>
    <property type="evidence" value="ECO:0007669"/>
    <property type="project" value="InterPro"/>
</dbReference>
<accession>A0A6P0C9S7</accession>
<dbReference type="Proteomes" id="UP000468591">
    <property type="component" value="Unassembled WGS sequence"/>
</dbReference>
<keyword evidence="2" id="KW-1185">Reference proteome</keyword>